<accession>A0ABP6QKY6</accession>
<sequence>MRATLLHAVRDIRVEDVPDPRILHPGDAVVRVIAACVCGSDLWPYRGVSPVEEPHRIGHEFVGTVEETGTDVWSVRPGDFVIAPFSISDNVCAHCRNGVQTSCVNHAWWGSSDAAGPIDGGQGQAVRVPHADGTLVPVREAFEPSLVPGLLTLSDVMSTGHHAAFSGGVTEGSTVVVVGDGAVGLCAVIAARRLGAIRIIMMSRHPDRQKLALDFGATDLVTERGEEGAARVTELLGGIGADVTLECVGTKESMEQAVDCTRPGGRVGYVGATAGGSQMPIRKLFIRNVSVAGGVAPARRYIPELLPDVLSGEITPGRVFDLELPLEEAAEAYRAMDERRAVKVLLHP</sequence>
<dbReference type="RefSeq" id="WP_344837073.1">
    <property type="nucleotide sequence ID" value="NZ_BAAAUV010000029.1"/>
</dbReference>
<dbReference type="SUPFAM" id="SSF50129">
    <property type="entry name" value="GroES-like"/>
    <property type="match status" value="1"/>
</dbReference>
<evidence type="ECO:0000256" key="2">
    <source>
        <dbReference type="ARBA" id="ARBA00022723"/>
    </source>
</evidence>
<comment type="caution">
    <text evidence="7">The sequence shown here is derived from an EMBL/GenBank/DDBJ whole genome shotgun (WGS) entry which is preliminary data.</text>
</comment>
<organism evidence="7 8">
    <name type="scientific">Actinocorallia longicatena</name>
    <dbReference type="NCBI Taxonomy" id="111803"/>
    <lineage>
        <taxon>Bacteria</taxon>
        <taxon>Bacillati</taxon>
        <taxon>Actinomycetota</taxon>
        <taxon>Actinomycetes</taxon>
        <taxon>Streptosporangiales</taxon>
        <taxon>Thermomonosporaceae</taxon>
        <taxon>Actinocorallia</taxon>
    </lineage>
</organism>
<dbReference type="SUPFAM" id="SSF51735">
    <property type="entry name" value="NAD(P)-binding Rossmann-fold domains"/>
    <property type="match status" value="1"/>
</dbReference>
<evidence type="ECO:0000259" key="6">
    <source>
        <dbReference type="SMART" id="SM00829"/>
    </source>
</evidence>
<dbReference type="InterPro" id="IPR013149">
    <property type="entry name" value="ADH-like_C"/>
</dbReference>
<evidence type="ECO:0000256" key="3">
    <source>
        <dbReference type="ARBA" id="ARBA00022833"/>
    </source>
</evidence>
<dbReference type="InterPro" id="IPR036291">
    <property type="entry name" value="NAD(P)-bd_dom_sf"/>
</dbReference>
<evidence type="ECO:0000256" key="5">
    <source>
        <dbReference type="RuleBase" id="RU361277"/>
    </source>
</evidence>
<proteinExistence type="inferred from homology"/>
<dbReference type="InterPro" id="IPR011032">
    <property type="entry name" value="GroES-like_sf"/>
</dbReference>
<dbReference type="PROSITE" id="PS00059">
    <property type="entry name" value="ADH_ZINC"/>
    <property type="match status" value="1"/>
</dbReference>
<reference evidence="8" key="1">
    <citation type="journal article" date="2019" name="Int. J. Syst. Evol. Microbiol.">
        <title>The Global Catalogue of Microorganisms (GCM) 10K type strain sequencing project: providing services to taxonomists for standard genome sequencing and annotation.</title>
        <authorList>
            <consortium name="The Broad Institute Genomics Platform"/>
            <consortium name="The Broad Institute Genome Sequencing Center for Infectious Disease"/>
            <person name="Wu L."/>
            <person name="Ma J."/>
        </authorList>
    </citation>
    <scope>NUCLEOTIDE SEQUENCE [LARGE SCALE GENOMIC DNA]</scope>
    <source>
        <strain evidence="8">JCM 9377</strain>
    </source>
</reference>
<feature type="domain" description="Enoyl reductase (ER)" evidence="6">
    <location>
        <begin position="7"/>
        <end position="346"/>
    </location>
</feature>
<keyword evidence="3 5" id="KW-0862">Zinc</keyword>
<dbReference type="SMART" id="SM00829">
    <property type="entry name" value="PKS_ER"/>
    <property type="match status" value="1"/>
</dbReference>
<dbReference type="Pfam" id="PF08240">
    <property type="entry name" value="ADH_N"/>
    <property type="match status" value="1"/>
</dbReference>
<dbReference type="InterPro" id="IPR013154">
    <property type="entry name" value="ADH-like_N"/>
</dbReference>
<dbReference type="Gene3D" id="3.40.50.720">
    <property type="entry name" value="NAD(P)-binding Rossmann-like Domain"/>
    <property type="match status" value="1"/>
</dbReference>
<evidence type="ECO:0000256" key="4">
    <source>
        <dbReference type="ARBA" id="ARBA00023002"/>
    </source>
</evidence>
<evidence type="ECO:0000313" key="7">
    <source>
        <dbReference type="EMBL" id="GAA3235739.1"/>
    </source>
</evidence>
<dbReference type="EMBL" id="BAAAUV010000029">
    <property type="protein sequence ID" value="GAA3235739.1"/>
    <property type="molecule type" value="Genomic_DNA"/>
</dbReference>
<evidence type="ECO:0000313" key="8">
    <source>
        <dbReference type="Proteomes" id="UP001501237"/>
    </source>
</evidence>
<dbReference type="InterPro" id="IPR020843">
    <property type="entry name" value="ER"/>
</dbReference>
<keyword evidence="8" id="KW-1185">Reference proteome</keyword>
<dbReference type="Pfam" id="PF00107">
    <property type="entry name" value="ADH_zinc_N"/>
    <property type="match status" value="1"/>
</dbReference>
<comment type="similarity">
    <text evidence="5">Belongs to the zinc-containing alcohol dehydrogenase family.</text>
</comment>
<dbReference type="Gene3D" id="3.90.180.10">
    <property type="entry name" value="Medium-chain alcohol dehydrogenases, catalytic domain"/>
    <property type="match status" value="1"/>
</dbReference>
<comment type="cofactor">
    <cofactor evidence="1 5">
        <name>Zn(2+)</name>
        <dbReference type="ChEBI" id="CHEBI:29105"/>
    </cofactor>
</comment>
<keyword evidence="4" id="KW-0560">Oxidoreductase</keyword>
<dbReference type="CDD" id="cd08287">
    <property type="entry name" value="FDH_like_ADH3"/>
    <property type="match status" value="1"/>
</dbReference>
<dbReference type="PANTHER" id="PTHR42813">
    <property type="entry name" value="ZINC-TYPE ALCOHOL DEHYDROGENASE-LIKE"/>
    <property type="match status" value="1"/>
</dbReference>
<dbReference type="Proteomes" id="UP001501237">
    <property type="component" value="Unassembled WGS sequence"/>
</dbReference>
<protein>
    <submittedName>
        <fullName evidence="7">Zinc-dependent alcohol dehydrogenase family protein</fullName>
    </submittedName>
</protein>
<dbReference type="PANTHER" id="PTHR42813:SF2">
    <property type="entry name" value="DEHYDROGENASE, ZINC-CONTAINING, PUTATIVE (AFU_ORTHOLOGUE AFUA_2G02810)-RELATED"/>
    <property type="match status" value="1"/>
</dbReference>
<evidence type="ECO:0000256" key="1">
    <source>
        <dbReference type="ARBA" id="ARBA00001947"/>
    </source>
</evidence>
<dbReference type="InterPro" id="IPR002328">
    <property type="entry name" value="ADH_Zn_CS"/>
</dbReference>
<keyword evidence="2 5" id="KW-0479">Metal-binding</keyword>
<name>A0ABP6QKY6_9ACTN</name>
<gene>
    <name evidence="7" type="ORF">GCM10010468_69640</name>
</gene>